<evidence type="ECO:0000259" key="1">
    <source>
        <dbReference type="SMART" id="SM00836"/>
    </source>
</evidence>
<reference evidence="3" key="1">
    <citation type="submission" date="2017-11" db="EMBL/GenBank/DDBJ databases">
        <authorList>
            <person name="Lima N.C."/>
            <person name="Parody-Merino A.M."/>
            <person name="Battley P.F."/>
            <person name="Fidler A.E."/>
            <person name="Prosdocimi F."/>
        </authorList>
    </citation>
    <scope>NUCLEOTIDE SEQUENCE [LARGE SCALE GENOMIC DNA]</scope>
</reference>
<dbReference type="InterPro" id="IPR009080">
    <property type="entry name" value="tRNAsynth_Ia_anticodon-bd"/>
</dbReference>
<dbReference type="PANTHER" id="PTHR16043">
    <property type="entry name" value="DALRD3 PROTEIN"/>
    <property type="match status" value="1"/>
</dbReference>
<dbReference type="GO" id="GO:0004814">
    <property type="term" value="F:arginine-tRNA ligase activity"/>
    <property type="evidence" value="ECO:0007669"/>
    <property type="project" value="InterPro"/>
</dbReference>
<reference evidence="3" key="2">
    <citation type="submission" date="2017-12" db="EMBL/GenBank/DDBJ databases">
        <title>Genome sequence of the Bar-tailed Godwit (Limosa lapponica baueri).</title>
        <authorList>
            <person name="Lima N.C.B."/>
            <person name="Parody-Merino A.M."/>
            <person name="Battley P.F."/>
            <person name="Fidler A.E."/>
            <person name="Prosdocimi F."/>
        </authorList>
    </citation>
    <scope>NUCLEOTIDE SEQUENCE [LARGE SCALE GENOMIC DNA]</scope>
</reference>
<dbReference type="PANTHER" id="PTHR16043:SF1">
    <property type="entry name" value="DALR ANTICODON-BINDING DOMAIN-CONTAINING PROTEIN 3"/>
    <property type="match status" value="1"/>
</dbReference>
<name>A0A2I0TUF0_LIMLA</name>
<dbReference type="AlphaFoldDB" id="A0A2I0TUF0"/>
<dbReference type="InterPro" id="IPR008909">
    <property type="entry name" value="DALR_anticod-bd"/>
</dbReference>
<dbReference type="InterPro" id="IPR037380">
    <property type="entry name" value="DALRD3"/>
</dbReference>
<keyword evidence="3" id="KW-1185">Reference proteome</keyword>
<dbReference type="EMBL" id="KZ507184">
    <property type="protein sequence ID" value="PKU37353.1"/>
    <property type="molecule type" value="Genomic_DNA"/>
</dbReference>
<gene>
    <name evidence="2" type="ORF">llap_12350</name>
</gene>
<dbReference type="SUPFAM" id="SSF47323">
    <property type="entry name" value="Anticodon-binding domain of a subclass of class I aminoacyl-tRNA synthetases"/>
    <property type="match status" value="1"/>
</dbReference>
<dbReference type="SMART" id="SM00836">
    <property type="entry name" value="DALR_1"/>
    <property type="match status" value="1"/>
</dbReference>
<accession>A0A2I0TUF0</accession>
<dbReference type="Proteomes" id="UP000233556">
    <property type="component" value="Unassembled WGS sequence"/>
</dbReference>
<evidence type="ECO:0000313" key="2">
    <source>
        <dbReference type="EMBL" id="PKU37353.1"/>
    </source>
</evidence>
<proteinExistence type="predicted"/>
<dbReference type="GO" id="GO:0000049">
    <property type="term" value="F:tRNA binding"/>
    <property type="evidence" value="ECO:0007669"/>
    <property type="project" value="TreeGrafter"/>
</dbReference>
<protein>
    <recommendedName>
        <fullName evidence="1">DALR anticodon binding domain-containing protein</fullName>
    </recommendedName>
</protein>
<dbReference type="GO" id="GO:0106217">
    <property type="term" value="P:tRNA C3-cytosine methylation"/>
    <property type="evidence" value="ECO:0007669"/>
    <property type="project" value="TreeGrafter"/>
</dbReference>
<organism evidence="2 3">
    <name type="scientific">Limosa lapponica baueri</name>
    <dbReference type="NCBI Taxonomy" id="1758121"/>
    <lineage>
        <taxon>Eukaryota</taxon>
        <taxon>Metazoa</taxon>
        <taxon>Chordata</taxon>
        <taxon>Craniata</taxon>
        <taxon>Vertebrata</taxon>
        <taxon>Euteleostomi</taxon>
        <taxon>Archelosauria</taxon>
        <taxon>Archosauria</taxon>
        <taxon>Dinosauria</taxon>
        <taxon>Saurischia</taxon>
        <taxon>Theropoda</taxon>
        <taxon>Coelurosauria</taxon>
        <taxon>Aves</taxon>
        <taxon>Neognathae</taxon>
        <taxon>Neoaves</taxon>
        <taxon>Charadriiformes</taxon>
        <taxon>Scolopacidae</taxon>
        <taxon>Limosa</taxon>
    </lineage>
</organism>
<dbReference type="Gene3D" id="1.10.730.10">
    <property type="entry name" value="Isoleucyl-tRNA Synthetase, Domain 1"/>
    <property type="match status" value="1"/>
</dbReference>
<dbReference type="GO" id="GO:0006420">
    <property type="term" value="P:arginyl-tRNA aminoacylation"/>
    <property type="evidence" value="ECO:0007669"/>
    <property type="project" value="InterPro"/>
</dbReference>
<dbReference type="GO" id="GO:0005524">
    <property type="term" value="F:ATP binding"/>
    <property type="evidence" value="ECO:0007669"/>
    <property type="project" value="InterPro"/>
</dbReference>
<dbReference type="Pfam" id="PF05746">
    <property type="entry name" value="DALR_1"/>
    <property type="match status" value="1"/>
</dbReference>
<feature type="domain" description="DALR anticodon binding" evidence="1">
    <location>
        <begin position="9"/>
        <end position="141"/>
    </location>
</feature>
<evidence type="ECO:0000313" key="3">
    <source>
        <dbReference type="Proteomes" id="UP000233556"/>
    </source>
</evidence>
<dbReference type="OrthoDB" id="9990834at2759"/>
<sequence length="141" mass="15788">MPGGGKPLCLTESSFLLSVTEEKLRSLAELQQAVLQCMAEGQGSCCSIVHVVSCEEEFQQQQLDLLWRILDPGAHTALQVCKFLIQLSMDFSSYYNRVHILGEPFPHLFDQMFARLQLLGAVRDMFHSALATLHLPPLSQI</sequence>